<dbReference type="Pfam" id="PF25917">
    <property type="entry name" value="BSH_RND"/>
    <property type="match status" value="1"/>
</dbReference>
<evidence type="ECO:0000259" key="5">
    <source>
        <dbReference type="Pfam" id="PF25917"/>
    </source>
</evidence>
<evidence type="ECO:0000313" key="7">
    <source>
        <dbReference type="Proteomes" id="UP000246104"/>
    </source>
</evidence>
<keyword evidence="4" id="KW-0472">Membrane</keyword>
<dbReference type="PANTHER" id="PTHR32347:SF14">
    <property type="entry name" value="EFFLUX SYSTEM COMPONENT YKNX-RELATED"/>
    <property type="match status" value="1"/>
</dbReference>
<dbReference type="GO" id="GO:0016020">
    <property type="term" value="C:membrane"/>
    <property type="evidence" value="ECO:0007669"/>
    <property type="project" value="InterPro"/>
</dbReference>
<dbReference type="InterPro" id="IPR050465">
    <property type="entry name" value="UPF0194_transport"/>
</dbReference>
<accession>A0A317JTD4</accession>
<dbReference type="PANTHER" id="PTHR32347">
    <property type="entry name" value="EFFLUX SYSTEM COMPONENT YKNX-RELATED"/>
    <property type="match status" value="1"/>
</dbReference>
<dbReference type="EMBL" id="PSRQ01000044">
    <property type="protein sequence ID" value="PWU23157.1"/>
    <property type="molecule type" value="Genomic_DNA"/>
</dbReference>
<keyword evidence="4" id="KW-0812">Transmembrane</keyword>
<dbReference type="Gene3D" id="2.40.30.170">
    <property type="match status" value="1"/>
</dbReference>
<dbReference type="Gene3D" id="2.40.420.20">
    <property type="match status" value="1"/>
</dbReference>
<feature type="domain" description="Multidrug resistance protein MdtA-like barrel-sandwich hybrid" evidence="5">
    <location>
        <begin position="68"/>
        <end position="190"/>
    </location>
</feature>
<protein>
    <recommendedName>
        <fullName evidence="5">Multidrug resistance protein MdtA-like barrel-sandwich hybrid domain-containing protein</fullName>
    </recommendedName>
</protein>
<evidence type="ECO:0000313" key="6">
    <source>
        <dbReference type="EMBL" id="PWU23157.1"/>
    </source>
</evidence>
<evidence type="ECO:0000256" key="2">
    <source>
        <dbReference type="ARBA" id="ARBA00009477"/>
    </source>
</evidence>
<comment type="caution">
    <text evidence="6">The sequence shown here is derived from an EMBL/GenBank/DDBJ whole genome shotgun (WGS) entry which is preliminary data.</text>
</comment>
<dbReference type="GO" id="GO:0022857">
    <property type="term" value="F:transmembrane transporter activity"/>
    <property type="evidence" value="ECO:0007669"/>
    <property type="project" value="InterPro"/>
</dbReference>
<organism evidence="6 7">
    <name type="scientific">Candidatus Cerribacteria bacterium 'Amazon FNV 2010 28 9'</name>
    <dbReference type="NCBI Taxonomy" id="2081795"/>
    <lineage>
        <taxon>Bacteria</taxon>
        <taxon>Candidatus Cerribacteria</taxon>
    </lineage>
</organism>
<proteinExistence type="inferred from homology"/>
<gene>
    <name evidence="6" type="ORF">C5B42_03890</name>
</gene>
<comment type="similarity">
    <text evidence="2">Belongs to the membrane fusion protein (MFP) (TC 8.A.1) family.</text>
</comment>
<dbReference type="InterPro" id="IPR006143">
    <property type="entry name" value="RND_pump_MFP"/>
</dbReference>
<feature type="transmembrane region" description="Helical" evidence="4">
    <location>
        <begin position="12"/>
        <end position="30"/>
    </location>
</feature>
<dbReference type="NCBIfam" id="TIGR01730">
    <property type="entry name" value="RND_mfp"/>
    <property type="match status" value="1"/>
</dbReference>
<dbReference type="AlphaFoldDB" id="A0A317JTD4"/>
<evidence type="ECO:0000256" key="3">
    <source>
        <dbReference type="ARBA" id="ARBA00023054"/>
    </source>
</evidence>
<dbReference type="Proteomes" id="UP000246104">
    <property type="component" value="Unassembled WGS sequence"/>
</dbReference>
<name>A0A317JTD4_9BACT</name>
<evidence type="ECO:0000256" key="4">
    <source>
        <dbReference type="SAM" id="Phobius"/>
    </source>
</evidence>
<dbReference type="InterPro" id="IPR058625">
    <property type="entry name" value="MdtA-like_BSH"/>
</dbReference>
<keyword evidence="4" id="KW-1133">Transmembrane helix</keyword>
<dbReference type="SUPFAM" id="SSF111369">
    <property type="entry name" value="HlyD-like secretion proteins"/>
    <property type="match status" value="1"/>
</dbReference>
<dbReference type="GO" id="GO:0030313">
    <property type="term" value="C:cell envelope"/>
    <property type="evidence" value="ECO:0007669"/>
    <property type="project" value="UniProtKB-SubCell"/>
</dbReference>
<keyword evidence="3" id="KW-0175">Coiled coil</keyword>
<comment type="subcellular location">
    <subcellularLocation>
        <location evidence="1">Cell envelope</location>
    </subcellularLocation>
</comment>
<sequence>MKSILHFLRKRWYIIAIILIVVGVFVWRVSHKKQVTQTFISPTRQNVEQTVDVSGTVDATSIADMRFLAGGKLIYESVKEGDKILRGQTIASIDARDVQKTLQESLTNYMTQRSNFDQTIEDYKDTALNDTIQRILQKNQYSLNNAVADVELKNIAISNASLYSPFTGVVTQLPSVSVGSQVSATDTFEVIDPASIEFSGEVDEVDVGSVHIGQQVHIILDAYPNETVNAVVNSIAMKATASTKSSGETVFIVKASIPNADIFHTRVGMNGTMKIVTATAQNVLTVPIAATIDKNGNTYVSVKVQNGKNITTRDQQITTGLENDDVVEVKSGLSDSDQIVAGK</sequence>
<reference evidence="6 7" key="1">
    <citation type="submission" date="2018-02" db="EMBL/GenBank/DDBJ databases">
        <title>Genomic Reconstructions from Amazon Rainforest and Pasture Soil Reveal Novel Insights into the Physiology of Candidate Phyla in Tropical Sites.</title>
        <authorList>
            <person name="Kroeger M.E."/>
            <person name="Delmont T."/>
            <person name="Eren A.M."/>
            <person name="Guo J."/>
            <person name="Meyer K.M."/>
            <person name="Khan K."/>
            <person name="Rodrigues J.L.M."/>
            <person name="Bohannan B.J.M."/>
            <person name="Tringe S."/>
            <person name="Borges C.D."/>
            <person name="Tiedje J."/>
            <person name="Tsai S.M."/>
            <person name="Nusslein K."/>
        </authorList>
    </citation>
    <scope>NUCLEOTIDE SEQUENCE [LARGE SCALE GENOMIC DNA]</scope>
    <source>
        <strain evidence="6">Amazon FNV 2010 28 9</strain>
    </source>
</reference>
<evidence type="ECO:0000256" key="1">
    <source>
        <dbReference type="ARBA" id="ARBA00004196"/>
    </source>
</evidence>